<keyword evidence="5 9" id="KW-0560">Oxidoreductase</keyword>
<gene>
    <name evidence="10" type="ORF">P154DRAFT_590350</name>
</gene>
<evidence type="ECO:0000313" key="10">
    <source>
        <dbReference type="EMBL" id="KAF1993255.1"/>
    </source>
</evidence>
<dbReference type="SUPFAM" id="SSF48264">
    <property type="entry name" value="Cytochrome P450"/>
    <property type="match status" value="1"/>
</dbReference>
<keyword evidence="4 8" id="KW-0479">Metal-binding</keyword>
<organism evidence="10 11">
    <name type="scientific">Amniculicola lignicola CBS 123094</name>
    <dbReference type="NCBI Taxonomy" id="1392246"/>
    <lineage>
        <taxon>Eukaryota</taxon>
        <taxon>Fungi</taxon>
        <taxon>Dikarya</taxon>
        <taxon>Ascomycota</taxon>
        <taxon>Pezizomycotina</taxon>
        <taxon>Dothideomycetes</taxon>
        <taxon>Pleosporomycetidae</taxon>
        <taxon>Pleosporales</taxon>
        <taxon>Amniculicolaceae</taxon>
        <taxon>Amniculicola</taxon>
    </lineage>
</organism>
<dbReference type="PANTHER" id="PTHR24305:SF107">
    <property type="entry name" value="P450, PUTATIVE (EUROFUNG)-RELATED"/>
    <property type="match status" value="1"/>
</dbReference>
<dbReference type="PANTHER" id="PTHR24305">
    <property type="entry name" value="CYTOCHROME P450"/>
    <property type="match status" value="1"/>
</dbReference>
<dbReference type="GO" id="GO:0016705">
    <property type="term" value="F:oxidoreductase activity, acting on paired donors, with incorporation or reduction of molecular oxygen"/>
    <property type="evidence" value="ECO:0007669"/>
    <property type="project" value="InterPro"/>
</dbReference>
<comment type="pathway">
    <text evidence="2">Secondary metabolite biosynthesis.</text>
</comment>
<evidence type="ECO:0000256" key="1">
    <source>
        <dbReference type="ARBA" id="ARBA00001971"/>
    </source>
</evidence>
<evidence type="ECO:0000256" key="4">
    <source>
        <dbReference type="ARBA" id="ARBA00022723"/>
    </source>
</evidence>
<dbReference type="Proteomes" id="UP000799779">
    <property type="component" value="Unassembled WGS sequence"/>
</dbReference>
<evidence type="ECO:0000256" key="5">
    <source>
        <dbReference type="ARBA" id="ARBA00023002"/>
    </source>
</evidence>
<feature type="binding site" description="axial binding residue" evidence="8">
    <location>
        <position position="298"/>
    </location>
    <ligand>
        <name>heme</name>
        <dbReference type="ChEBI" id="CHEBI:30413"/>
    </ligand>
    <ligandPart>
        <name>Fe</name>
        <dbReference type="ChEBI" id="CHEBI:18248"/>
    </ligandPart>
</feature>
<dbReference type="OrthoDB" id="10029320at2759"/>
<evidence type="ECO:0000256" key="6">
    <source>
        <dbReference type="ARBA" id="ARBA00023004"/>
    </source>
</evidence>
<evidence type="ECO:0000256" key="2">
    <source>
        <dbReference type="ARBA" id="ARBA00005179"/>
    </source>
</evidence>
<keyword evidence="11" id="KW-1185">Reference proteome</keyword>
<dbReference type="PRINTS" id="PR00463">
    <property type="entry name" value="EP450I"/>
</dbReference>
<accession>A0A6A5W2B9</accession>
<reference evidence="10" key="1">
    <citation type="journal article" date="2020" name="Stud. Mycol.">
        <title>101 Dothideomycetes genomes: a test case for predicting lifestyles and emergence of pathogens.</title>
        <authorList>
            <person name="Haridas S."/>
            <person name="Albert R."/>
            <person name="Binder M."/>
            <person name="Bloem J."/>
            <person name="Labutti K."/>
            <person name="Salamov A."/>
            <person name="Andreopoulos B."/>
            <person name="Baker S."/>
            <person name="Barry K."/>
            <person name="Bills G."/>
            <person name="Bluhm B."/>
            <person name="Cannon C."/>
            <person name="Castanera R."/>
            <person name="Culley D."/>
            <person name="Daum C."/>
            <person name="Ezra D."/>
            <person name="Gonzalez J."/>
            <person name="Henrissat B."/>
            <person name="Kuo A."/>
            <person name="Liang C."/>
            <person name="Lipzen A."/>
            <person name="Lutzoni F."/>
            <person name="Magnuson J."/>
            <person name="Mondo S."/>
            <person name="Nolan M."/>
            <person name="Ohm R."/>
            <person name="Pangilinan J."/>
            <person name="Park H.-J."/>
            <person name="Ramirez L."/>
            <person name="Alfaro M."/>
            <person name="Sun H."/>
            <person name="Tritt A."/>
            <person name="Yoshinaga Y."/>
            <person name="Zwiers L.-H."/>
            <person name="Turgeon B."/>
            <person name="Goodwin S."/>
            <person name="Spatafora J."/>
            <person name="Crous P."/>
            <person name="Grigoriev I."/>
        </authorList>
    </citation>
    <scope>NUCLEOTIDE SEQUENCE</scope>
    <source>
        <strain evidence="10">CBS 123094</strain>
    </source>
</reference>
<feature type="non-terminal residue" evidence="10">
    <location>
        <position position="1"/>
    </location>
</feature>
<dbReference type="AlphaFoldDB" id="A0A6A5W2B9"/>
<comment type="similarity">
    <text evidence="9">Belongs to the cytochrome P450 family.</text>
</comment>
<dbReference type="GO" id="GO:0020037">
    <property type="term" value="F:heme binding"/>
    <property type="evidence" value="ECO:0007669"/>
    <property type="project" value="InterPro"/>
</dbReference>
<evidence type="ECO:0000256" key="3">
    <source>
        <dbReference type="ARBA" id="ARBA00022617"/>
    </source>
</evidence>
<dbReference type="InterPro" id="IPR036396">
    <property type="entry name" value="Cyt_P450_sf"/>
</dbReference>
<evidence type="ECO:0000256" key="8">
    <source>
        <dbReference type="PIRSR" id="PIRSR602401-1"/>
    </source>
</evidence>
<dbReference type="InterPro" id="IPR002401">
    <property type="entry name" value="Cyt_P450_E_grp-I"/>
</dbReference>
<dbReference type="InterPro" id="IPR017972">
    <property type="entry name" value="Cyt_P450_CS"/>
</dbReference>
<name>A0A6A5W2B9_9PLEO</name>
<dbReference type="GO" id="GO:0005506">
    <property type="term" value="F:iron ion binding"/>
    <property type="evidence" value="ECO:0007669"/>
    <property type="project" value="InterPro"/>
</dbReference>
<dbReference type="Pfam" id="PF00067">
    <property type="entry name" value="p450"/>
    <property type="match status" value="1"/>
</dbReference>
<dbReference type="Gene3D" id="1.10.630.10">
    <property type="entry name" value="Cytochrome P450"/>
    <property type="match status" value="1"/>
</dbReference>
<evidence type="ECO:0000313" key="11">
    <source>
        <dbReference type="Proteomes" id="UP000799779"/>
    </source>
</evidence>
<dbReference type="GO" id="GO:0004497">
    <property type="term" value="F:monooxygenase activity"/>
    <property type="evidence" value="ECO:0007669"/>
    <property type="project" value="UniProtKB-KW"/>
</dbReference>
<dbReference type="InterPro" id="IPR001128">
    <property type="entry name" value="Cyt_P450"/>
</dbReference>
<keyword evidence="3 8" id="KW-0349">Heme</keyword>
<evidence type="ECO:0000256" key="9">
    <source>
        <dbReference type="RuleBase" id="RU000461"/>
    </source>
</evidence>
<dbReference type="PRINTS" id="PR00385">
    <property type="entry name" value="P450"/>
</dbReference>
<proteinExistence type="inferred from homology"/>
<keyword evidence="6 8" id="KW-0408">Iron</keyword>
<keyword evidence="7 9" id="KW-0503">Monooxygenase</keyword>
<protein>
    <submittedName>
        <fullName evidence="10">Cytochrome P450</fullName>
    </submittedName>
</protein>
<sequence length="375" mass="42919">IIEETKVFCKTLEQHAKNNNIFRLEEVMTKLSIDVIGQLILDTRLHFQTEKNILGEAIVSQIDWIPQGRLDKPWEGLNPAFPLVMLWNNWKMDNYISRILEERFAAHDKFKGKARNVMDLALEGYRGTEQKAPPQMDRQFKKNAICQVKTFLFAGHDTVSGTLAYTFHLLSKSPDKMAKIREEHDRVFGSNPDDAEELIRSKPVLLNKLEYTLAVIKETLRLYPPASTMRAGHKGLFIRDPKTGKSWPTEHFMVSPTTIGMHRHADLFPQPHKFLPERFLEKGSYPGYLPFSKGPRSCIGQDLAIIESKVILVLTLRKFNIRACYEGLRSLRGDGSSWPGEENGVQEVWGDEAYQVMQGFAKPREGLPARVSLRN</sequence>
<evidence type="ECO:0000256" key="7">
    <source>
        <dbReference type="ARBA" id="ARBA00023033"/>
    </source>
</evidence>
<dbReference type="EMBL" id="ML977717">
    <property type="protein sequence ID" value="KAF1993255.1"/>
    <property type="molecule type" value="Genomic_DNA"/>
</dbReference>
<comment type="cofactor">
    <cofactor evidence="1 8">
        <name>heme</name>
        <dbReference type="ChEBI" id="CHEBI:30413"/>
    </cofactor>
</comment>
<dbReference type="PROSITE" id="PS00086">
    <property type="entry name" value="CYTOCHROME_P450"/>
    <property type="match status" value="1"/>
</dbReference>
<dbReference type="InterPro" id="IPR050121">
    <property type="entry name" value="Cytochrome_P450_monoxygenase"/>
</dbReference>